<evidence type="ECO:0000256" key="2">
    <source>
        <dbReference type="ARBA" id="ARBA00022475"/>
    </source>
</evidence>
<dbReference type="PANTHER" id="PTHR30250">
    <property type="entry name" value="PST FAMILY PREDICTED COLANIC ACID TRANSPORTER"/>
    <property type="match status" value="1"/>
</dbReference>
<protein>
    <submittedName>
        <fullName evidence="7">Oligosaccharide flippase family protein</fullName>
    </submittedName>
</protein>
<evidence type="ECO:0000256" key="4">
    <source>
        <dbReference type="ARBA" id="ARBA00022989"/>
    </source>
</evidence>
<comment type="caution">
    <text evidence="7">The sequence shown here is derived from an EMBL/GenBank/DDBJ whole genome shotgun (WGS) entry which is preliminary data.</text>
</comment>
<dbReference type="PANTHER" id="PTHR30250:SF11">
    <property type="entry name" value="O-ANTIGEN TRANSPORTER-RELATED"/>
    <property type="match status" value="1"/>
</dbReference>
<feature type="transmembrane region" description="Helical" evidence="6">
    <location>
        <begin position="264"/>
        <end position="284"/>
    </location>
</feature>
<reference evidence="7" key="2">
    <citation type="journal article" date="2021" name="Microbiome">
        <title>Successional dynamics and alternative stable states in a saline activated sludge microbial community over 9 years.</title>
        <authorList>
            <person name="Wang Y."/>
            <person name="Ye J."/>
            <person name="Ju F."/>
            <person name="Liu L."/>
            <person name="Boyd J.A."/>
            <person name="Deng Y."/>
            <person name="Parks D.H."/>
            <person name="Jiang X."/>
            <person name="Yin X."/>
            <person name="Woodcroft B.J."/>
            <person name="Tyson G.W."/>
            <person name="Hugenholtz P."/>
            <person name="Polz M.F."/>
            <person name="Zhang T."/>
        </authorList>
    </citation>
    <scope>NUCLEOTIDE SEQUENCE</scope>
    <source>
        <strain evidence="7">HKST-UBA16</strain>
    </source>
</reference>
<feature type="transmembrane region" description="Helical" evidence="6">
    <location>
        <begin position="430"/>
        <end position="447"/>
    </location>
</feature>
<feature type="non-terminal residue" evidence="7">
    <location>
        <position position="453"/>
    </location>
</feature>
<evidence type="ECO:0000313" key="7">
    <source>
        <dbReference type="EMBL" id="MCA9374798.1"/>
    </source>
</evidence>
<feature type="transmembrane region" description="Helical" evidence="6">
    <location>
        <begin position="122"/>
        <end position="145"/>
    </location>
</feature>
<keyword evidence="3 6" id="KW-0812">Transmembrane</keyword>
<feature type="transmembrane region" description="Helical" evidence="6">
    <location>
        <begin position="86"/>
        <end position="110"/>
    </location>
</feature>
<accession>A0A955I1F6</accession>
<evidence type="ECO:0000313" key="8">
    <source>
        <dbReference type="Proteomes" id="UP000748332"/>
    </source>
</evidence>
<sequence length="453" mass="50529">MNKGSRQNIIKGSVIMFTGKFTRIVALFLITSTIGNFLGARVLGLYSLSNSIFQFLALFSVFGLYQTINRFAPAYIKTKNGAKLRALTGTAIKYGLFSSILIATVVLALSEQIANFFSAPELVIYLRILILALPAFTLTRILLGISTSHENVNLESLIENIVNPVISLIGIVLVIVLTIPDRYVMSTLLTAHLFSLTAILIAKYFGKLKHLKLVPSFKKFDKEYLIYSRAVFLNTILFFLIKYLDTLMLGYFDTEKNVGIYNAALNVAIIPSIFLTSVNTIYYPTITRLFHEKKDKMVEKLYEDVVRLLTQITIPLSVFTVIYSKELLSLFGNEFEIPMVLMLILVLGTISNLASGPIGFTLNALDKQKLISINSIFSISSAVVLDIILIPKIGIIGAAIGNATAMFVQNSLGVIELYLIRKFTPYNMKIYSTFIVSLAYGLAFYLIQRNFNL</sequence>
<feature type="transmembrane region" description="Helical" evidence="6">
    <location>
        <begin position="305"/>
        <end position="323"/>
    </location>
</feature>
<feature type="transmembrane region" description="Helical" evidence="6">
    <location>
        <begin position="45"/>
        <end position="65"/>
    </location>
</feature>
<feature type="transmembrane region" description="Helical" evidence="6">
    <location>
        <begin position="335"/>
        <end position="358"/>
    </location>
</feature>
<feature type="transmembrane region" description="Helical" evidence="6">
    <location>
        <begin position="157"/>
        <end position="177"/>
    </location>
</feature>
<proteinExistence type="predicted"/>
<keyword evidence="5 6" id="KW-0472">Membrane</keyword>
<name>A0A955I1F6_9BACT</name>
<feature type="transmembrane region" description="Helical" evidence="6">
    <location>
        <begin position="183"/>
        <end position="205"/>
    </location>
</feature>
<dbReference type="AlphaFoldDB" id="A0A955I1F6"/>
<evidence type="ECO:0000256" key="3">
    <source>
        <dbReference type="ARBA" id="ARBA00022692"/>
    </source>
</evidence>
<feature type="transmembrane region" description="Helical" evidence="6">
    <location>
        <begin position="21"/>
        <end position="39"/>
    </location>
</feature>
<dbReference type="GO" id="GO:0005886">
    <property type="term" value="C:plasma membrane"/>
    <property type="evidence" value="ECO:0007669"/>
    <property type="project" value="UniProtKB-SubCell"/>
</dbReference>
<dbReference type="EMBL" id="JAGQLM010000021">
    <property type="protein sequence ID" value="MCA9374798.1"/>
    <property type="molecule type" value="Genomic_DNA"/>
</dbReference>
<dbReference type="Pfam" id="PF13440">
    <property type="entry name" value="Polysacc_synt_3"/>
    <property type="match status" value="1"/>
</dbReference>
<evidence type="ECO:0000256" key="6">
    <source>
        <dbReference type="SAM" id="Phobius"/>
    </source>
</evidence>
<gene>
    <name evidence="7" type="ORF">KC622_00545</name>
</gene>
<reference evidence="7" key="1">
    <citation type="submission" date="2020-04" db="EMBL/GenBank/DDBJ databases">
        <authorList>
            <person name="Zhang T."/>
        </authorList>
    </citation>
    <scope>NUCLEOTIDE SEQUENCE</scope>
    <source>
        <strain evidence="7">HKST-UBA16</strain>
    </source>
</reference>
<feature type="transmembrane region" description="Helical" evidence="6">
    <location>
        <begin position="226"/>
        <end position="244"/>
    </location>
</feature>
<feature type="transmembrane region" description="Helical" evidence="6">
    <location>
        <begin position="370"/>
        <end position="390"/>
    </location>
</feature>
<keyword evidence="2" id="KW-1003">Cell membrane</keyword>
<organism evidence="7 8">
    <name type="scientific">Candidatus Dojkabacteria bacterium</name>
    <dbReference type="NCBI Taxonomy" id="2099670"/>
    <lineage>
        <taxon>Bacteria</taxon>
        <taxon>Candidatus Dojkabacteria</taxon>
    </lineage>
</organism>
<keyword evidence="4 6" id="KW-1133">Transmembrane helix</keyword>
<comment type="subcellular location">
    <subcellularLocation>
        <location evidence="1">Cell membrane</location>
        <topology evidence="1">Multi-pass membrane protein</topology>
    </subcellularLocation>
</comment>
<dbReference type="Proteomes" id="UP000748332">
    <property type="component" value="Unassembled WGS sequence"/>
</dbReference>
<evidence type="ECO:0000256" key="1">
    <source>
        <dbReference type="ARBA" id="ARBA00004651"/>
    </source>
</evidence>
<feature type="transmembrane region" description="Helical" evidence="6">
    <location>
        <begin position="396"/>
        <end position="418"/>
    </location>
</feature>
<dbReference type="InterPro" id="IPR050833">
    <property type="entry name" value="Poly_Biosynth_Transport"/>
</dbReference>
<evidence type="ECO:0000256" key="5">
    <source>
        <dbReference type="ARBA" id="ARBA00023136"/>
    </source>
</evidence>